<dbReference type="Proteomes" id="UP000243937">
    <property type="component" value="Chromosome"/>
</dbReference>
<dbReference type="Pfam" id="PF03787">
    <property type="entry name" value="RAMPs"/>
    <property type="match status" value="1"/>
</dbReference>
<evidence type="ECO:0000256" key="1">
    <source>
        <dbReference type="ARBA" id="ARBA00023118"/>
    </source>
</evidence>
<dbReference type="GO" id="GO:0051607">
    <property type="term" value="P:defense response to virus"/>
    <property type="evidence" value="ECO:0007669"/>
    <property type="project" value="UniProtKB-KW"/>
</dbReference>
<dbReference type="NCBIfam" id="TIGR03986">
    <property type="entry name" value="TIGR03986 family CRISPR-associated RAMP protein"/>
    <property type="match status" value="1"/>
</dbReference>
<evidence type="ECO:0000313" key="4">
    <source>
        <dbReference type="Proteomes" id="UP000243937"/>
    </source>
</evidence>
<evidence type="ECO:0000313" key="3">
    <source>
        <dbReference type="EMBL" id="ART83450.1"/>
    </source>
</evidence>
<reference evidence="3 4" key="1">
    <citation type="journal article" date="2014" name="Int. J. Syst. Evol. Microbiol.">
        <title>Oceanisphaera profunda sp. nov., a marine bacterium isolated from deep-sea sediment, and emended description of the genus Oceanisphaera.</title>
        <authorList>
            <person name="Xu Z."/>
            <person name="Zhang X.Y."/>
            <person name="Su H.N."/>
            <person name="Yu Z.C."/>
            <person name="Liu C."/>
            <person name="Li H."/>
            <person name="Chen X.L."/>
            <person name="Song X.Y."/>
            <person name="Xie B.B."/>
            <person name="Qin Q.L."/>
            <person name="Zhou B.C."/>
            <person name="Shi M."/>
            <person name="Huang Y."/>
            <person name="Zhang Y.Z."/>
        </authorList>
    </citation>
    <scope>NUCLEOTIDE SEQUENCE [LARGE SCALE GENOMIC DNA]</scope>
    <source>
        <strain evidence="3 4">SM1222</strain>
    </source>
</reference>
<keyword evidence="4" id="KW-1185">Reference proteome</keyword>
<proteinExistence type="predicted"/>
<feature type="domain" description="CRISPR type III-associated protein" evidence="2">
    <location>
        <begin position="48"/>
        <end position="151"/>
    </location>
</feature>
<dbReference type="OrthoDB" id="5362408at2"/>
<dbReference type="InterPro" id="IPR023825">
    <property type="entry name" value="CRISPR-assoc_RAMP_BGP1436"/>
</dbReference>
<dbReference type="RefSeq" id="WP_087038028.1">
    <property type="nucleotide sequence ID" value="NZ_CP021377.1"/>
</dbReference>
<name>A0A1Y0D7E7_9GAMM</name>
<dbReference type="InterPro" id="IPR005537">
    <property type="entry name" value="RAMP_III_fam"/>
</dbReference>
<sequence length="716" mass="79655">MTRLSTPYRFVPTAPFVLTPEWAEQASHDHPFIDGLSGELAIEIRNDTPLCLGGKQIEATVEAAGKVHCNRTPDGKLAIPGSSLKGMLRNALAPVVFARMSQVEERKLSVRDISATGTYYHQNIVQKKASAGWLRFAEGQWQIKGCSHVRIHQADIIEHLKLNEHDWKKADTVKKRYELLKGVRTLQFDQEAKKTLTAATNLGKGAISGSLVVTGQPGNTFDKGRSAKKWEFVFYAPQDKWYPLSEQALTDFLFVHENSEEWAFLRNQGHQQTEIPVFFHGTVGDVKSMGLASMYRLAQKNSLHDALRNISAQHLDANNVDLTELLFGRLQPEQAEAGNDWGLRGRVNIGLFQAAGSPETKWTVETVLSSPKASFHPAYLQQPNDDSYTTLDSKAPKLQGWKRYPVKPDYVQSPPPMEDGKEISNKVKVSLETINENTSFTGKIRFHNLRPVELGALLWILDFGGKDELRHALGMGKPFGLGQIKINLTADNSRVVANDRAALSCLATADILAASQQVFVSYMDDVWQTVADTTHKNSSWEASPQVVSLLTMADPVKGMQLEDELRYLVGPKPFLEVKKNQETLQDYAIFDQPNWNEATHSPVLANANMSIAQAREHADLVAQQQQEKAALVAARADMLAGEKILSEVKETITDAEDLTKTLVGNIAKEINSIANIEPEERPTLEFAEPILQLAEGCDKERINKAVKKIRKLLTPE</sequence>
<gene>
    <name evidence="3" type="ORF">CBP31_13130</name>
</gene>
<keyword evidence="1" id="KW-0051">Antiviral defense</keyword>
<evidence type="ECO:0000259" key="2">
    <source>
        <dbReference type="Pfam" id="PF03787"/>
    </source>
</evidence>
<dbReference type="KEGG" id="opf:CBP31_13130"/>
<dbReference type="AlphaFoldDB" id="A0A1Y0D7E7"/>
<organism evidence="3 4">
    <name type="scientific">Oceanisphaera profunda</name>
    <dbReference type="NCBI Taxonomy" id="1416627"/>
    <lineage>
        <taxon>Bacteria</taxon>
        <taxon>Pseudomonadati</taxon>
        <taxon>Pseudomonadota</taxon>
        <taxon>Gammaproteobacteria</taxon>
        <taxon>Aeromonadales</taxon>
        <taxon>Aeromonadaceae</taxon>
        <taxon>Oceanisphaera</taxon>
    </lineage>
</organism>
<accession>A0A1Y0D7E7</accession>
<dbReference type="CDD" id="cd09726">
    <property type="entry name" value="RAMP_I_III"/>
    <property type="match status" value="1"/>
</dbReference>
<protein>
    <submittedName>
        <fullName evidence="3">CRISPR-associated RAMP family protein</fullName>
    </submittedName>
</protein>
<dbReference type="EMBL" id="CP021377">
    <property type="protein sequence ID" value="ART83450.1"/>
    <property type="molecule type" value="Genomic_DNA"/>
</dbReference>